<comment type="similarity">
    <text evidence="3">Belongs to the glycosyl hydrolase 13 family. GlgB subfamily.</text>
</comment>
<dbReference type="Gene3D" id="2.60.40.10">
    <property type="entry name" value="Immunoglobulins"/>
    <property type="match status" value="1"/>
</dbReference>
<dbReference type="Proteomes" id="UP001221217">
    <property type="component" value="Unassembled WGS sequence"/>
</dbReference>
<dbReference type="GO" id="GO:0004553">
    <property type="term" value="F:hydrolase activity, hydrolyzing O-glycosyl compounds"/>
    <property type="evidence" value="ECO:0007669"/>
    <property type="project" value="InterPro"/>
</dbReference>
<dbReference type="InterPro" id="IPR013783">
    <property type="entry name" value="Ig-like_fold"/>
</dbReference>
<dbReference type="SMART" id="SM00642">
    <property type="entry name" value="Aamy"/>
    <property type="match status" value="1"/>
</dbReference>
<accession>A0AAJ1MK04</accession>
<gene>
    <name evidence="10" type="ORF">PQJ61_10180</name>
</gene>
<dbReference type="InterPro" id="IPR006048">
    <property type="entry name" value="A-amylase/branching_C"/>
</dbReference>
<protein>
    <recommendedName>
        <fullName evidence="4">1,4-alpha-glucan branching enzyme</fullName>
        <ecNumber evidence="4">2.4.1.18</ecNumber>
    </recommendedName>
</protein>
<evidence type="ECO:0000256" key="5">
    <source>
        <dbReference type="ARBA" id="ARBA00022676"/>
    </source>
</evidence>
<evidence type="ECO:0000256" key="1">
    <source>
        <dbReference type="ARBA" id="ARBA00000826"/>
    </source>
</evidence>
<dbReference type="PANTHER" id="PTHR43651:SF3">
    <property type="entry name" value="1,4-ALPHA-GLUCAN-BRANCHING ENZYME"/>
    <property type="match status" value="1"/>
</dbReference>
<reference evidence="10 11" key="1">
    <citation type="submission" date="2022-12" db="EMBL/GenBank/DDBJ databases">
        <title>Metagenome assembled genome from gulf of manar.</title>
        <authorList>
            <person name="Kohli P."/>
            <person name="Pk S."/>
            <person name="Venkata Ramana C."/>
            <person name="Sasikala C."/>
        </authorList>
    </citation>
    <scope>NUCLEOTIDE SEQUENCE [LARGE SCALE GENOMIC DNA]</scope>
    <source>
        <strain evidence="10">JB008</strain>
    </source>
</reference>
<dbReference type="EC" id="2.4.1.18" evidence="4"/>
<dbReference type="InterPro" id="IPR013780">
    <property type="entry name" value="Glyco_hydro_b"/>
</dbReference>
<dbReference type="GO" id="GO:0005978">
    <property type="term" value="P:glycogen biosynthetic process"/>
    <property type="evidence" value="ECO:0007669"/>
    <property type="project" value="InterPro"/>
</dbReference>
<feature type="active site" description="Proton donor" evidence="8">
    <location>
        <position position="381"/>
    </location>
</feature>
<dbReference type="InterPro" id="IPR014756">
    <property type="entry name" value="Ig_E-set"/>
</dbReference>
<dbReference type="GO" id="GO:0003844">
    <property type="term" value="F:1,4-alpha-glucan branching enzyme activity"/>
    <property type="evidence" value="ECO:0007669"/>
    <property type="project" value="UniProtKB-EC"/>
</dbReference>
<dbReference type="GO" id="GO:0043169">
    <property type="term" value="F:cation binding"/>
    <property type="evidence" value="ECO:0007669"/>
    <property type="project" value="InterPro"/>
</dbReference>
<dbReference type="GO" id="GO:0005737">
    <property type="term" value="C:cytoplasm"/>
    <property type="evidence" value="ECO:0007669"/>
    <property type="project" value="TreeGrafter"/>
</dbReference>
<comment type="catalytic activity">
    <reaction evidence="1">
        <text>Transfers a segment of a (1-&gt;4)-alpha-D-glucan chain to a primary hydroxy group in a similar glucan chain.</text>
        <dbReference type="EC" id="2.4.1.18"/>
    </reaction>
</comment>
<feature type="active site" description="Nucleophile" evidence="8">
    <location>
        <position position="327"/>
    </location>
</feature>
<comment type="function">
    <text evidence="2">Catalyzes the formation of the alpha-1,6-glucosidic linkages in glycogen by scission of a 1,4-alpha-linked oligosaccharide from growing alpha-1,4-glucan chains and the subsequent attachment of the oligosaccharide to the alpha-1,6 position.</text>
</comment>
<dbReference type="Gene3D" id="3.20.20.80">
    <property type="entry name" value="Glycosidases"/>
    <property type="match status" value="1"/>
</dbReference>
<evidence type="ECO:0000313" key="10">
    <source>
        <dbReference type="EMBL" id="MDC7227117.1"/>
    </source>
</evidence>
<name>A0AAJ1MK04_9SPIO</name>
<dbReference type="EMBL" id="JAQQAL010000022">
    <property type="protein sequence ID" value="MDC7227117.1"/>
    <property type="molecule type" value="Genomic_DNA"/>
</dbReference>
<sequence length="661" mass="75733">MSIPGIVKNDPWLEPYTAVIQNRINRFNEYKKMYTLSEGFTRAHEYYGEHLIDGKTVLREWAPYAVRIQLLCDYTSWRADSSGPTIEFTRLNDYGDWELSLDNDILSHGSHYRLLISWEGGCGERIPAYARRVVQDPETHIFTAQVWFPEQPYQWKADEKTVSADVPIIYEGHVGMAKEDGGVGSFEEFRINILPRIKAAGYNTVQLMALMEHPYYASFGYQVSSFFALSSRYGTPEDFKQLVDDCHDMGMAIIMDLVHSHAVKNEVEGLSLQDGSDYLYFHEGVRGQHPAWDSRCFNYGKKETINFLLSNCRFWMEEYRLDGFRFDGVTSMIYLDHGLGASFDHYDKYFGGNVDEDAVLYLSLSNDLIHSIKPSAFTVAEDMSCMPGIAAPQEEGGCGFDFRLTMGLPDYWIKIIKEQKDEDWKASEIWDVLNNRRWSEKHISYSESHDQALVGDKTIIFRLMDAAMYSDMAVGVESLHADRGIGFYKLINLLTFTAGGEGYMTFMGNEFGHPEWIDFPREGNGWSYHYARRQWSLADNTKLRYSRLLAFTADMIKNCGEALADSEIRLLHIHDSDGVLAYERGGLLFVVNLNPQRSYVDYGIPADMGRWKLVMNTDDSNYDGQGRIPTKLAIETTGCEDGIDRLSLYLPSRTALIFRRK</sequence>
<dbReference type="InterPro" id="IPR017853">
    <property type="entry name" value="GH"/>
</dbReference>
<keyword evidence="5" id="KW-0328">Glycosyltransferase</keyword>
<evidence type="ECO:0000259" key="9">
    <source>
        <dbReference type="SMART" id="SM00642"/>
    </source>
</evidence>
<evidence type="ECO:0000256" key="6">
    <source>
        <dbReference type="ARBA" id="ARBA00022679"/>
    </source>
</evidence>
<dbReference type="PANTHER" id="PTHR43651">
    <property type="entry name" value="1,4-ALPHA-GLUCAN-BRANCHING ENZYME"/>
    <property type="match status" value="1"/>
</dbReference>
<dbReference type="SUPFAM" id="SSF51445">
    <property type="entry name" value="(Trans)glycosidases"/>
    <property type="match status" value="1"/>
</dbReference>
<comment type="caution">
    <text evidence="10">The sequence shown here is derived from an EMBL/GenBank/DDBJ whole genome shotgun (WGS) entry which is preliminary data.</text>
</comment>
<keyword evidence="7" id="KW-0119">Carbohydrate metabolism</keyword>
<organism evidence="10 11">
    <name type="scientific">Candidatus Thalassospirochaeta sargassi</name>
    <dbReference type="NCBI Taxonomy" id="3119039"/>
    <lineage>
        <taxon>Bacteria</taxon>
        <taxon>Pseudomonadati</taxon>
        <taxon>Spirochaetota</taxon>
        <taxon>Spirochaetia</taxon>
        <taxon>Spirochaetales</taxon>
        <taxon>Spirochaetaceae</taxon>
        <taxon>Candidatus Thalassospirochaeta</taxon>
    </lineage>
</organism>
<dbReference type="SUPFAM" id="SSF51011">
    <property type="entry name" value="Glycosyl hydrolase domain"/>
    <property type="match status" value="1"/>
</dbReference>
<evidence type="ECO:0000256" key="3">
    <source>
        <dbReference type="ARBA" id="ARBA00009000"/>
    </source>
</evidence>
<evidence type="ECO:0000256" key="2">
    <source>
        <dbReference type="ARBA" id="ARBA00002953"/>
    </source>
</evidence>
<dbReference type="AlphaFoldDB" id="A0AAJ1MK04"/>
<dbReference type="Pfam" id="PF00128">
    <property type="entry name" value="Alpha-amylase"/>
    <property type="match status" value="1"/>
</dbReference>
<dbReference type="Pfam" id="PF02806">
    <property type="entry name" value="Alpha-amylase_C"/>
    <property type="match status" value="1"/>
</dbReference>
<evidence type="ECO:0000256" key="8">
    <source>
        <dbReference type="PIRSR" id="PIRSR000463-1"/>
    </source>
</evidence>
<evidence type="ECO:0000313" key="11">
    <source>
        <dbReference type="Proteomes" id="UP001221217"/>
    </source>
</evidence>
<feature type="domain" description="Glycosyl hydrolase family 13 catalytic" evidence="9">
    <location>
        <begin position="180"/>
        <end position="536"/>
    </location>
</feature>
<dbReference type="Gene3D" id="2.60.40.1180">
    <property type="entry name" value="Golgi alpha-mannosidase II"/>
    <property type="match status" value="1"/>
</dbReference>
<dbReference type="PIRSF" id="PIRSF000463">
    <property type="entry name" value="GlgB"/>
    <property type="match status" value="1"/>
</dbReference>
<dbReference type="SUPFAM" id="SSF81296">
    <property type="entry name" value="E set domains"/>
    <property type="match status" value="1"/>
</dbReference>
<dbReference type="InterPro" id="IPR037439">
    <property type="entry name" value="Branching_enzy"/>
</dbReference>
<keyword evidence="6" id="KW-0808">Transferase</keyword>
<proteinExistence type="inferred from homology"/>
<dbReference type="CDD" id="cd11321">
    <property type="entry name" value="AmyAc_bac_euk_BE"/>
    <property type="match status" value="1"/>
</dbReference>
<dbReference type="InterPro" id="IPR004193">
    <property type="entry name" value="Glyco_hydro_13_N"/>
</dbReference>
<evidence type="ECO:0000256" key="7">
    <source>
        <dbReference type="ARBA" id="ARBA00023277"/>
    </source>
</evidence>
<dbReference type="InterPro" id="IPR006047">
    <property type="entry name" value="GH13_cat_dom"/>
</dbReference>
<evidence type="ECO:0000256" key="4">
    <source>
        <dbReference type="ARBA" id="ARBA00012541"/>
    </source>
</evidence>
<dbReference type="Pfam" id="PF02922">
    <property type="entry name" value="CBM_48"/>
    <property type="match status" value="1"/>
</dbReference>